<keyword evidence="1" id="KW-0732">Signal</keyword>
<reference evidence="2 3" key="1">
    <citation type="submission" date="2011-10" db="EMBL/GenBank/DDBJ databases">
        <authorList>
            <person name="Genoscope - CEA"/>
        </authorList>
    </citation>
    <scope>NUCLEOTIDE SEQUENCE [LARGE SCALE GENOMIC DNA]</scope>
    <source>
        <strain evidence="2 3">RCC 1105</strain>
    </source>
</reference>
<dbReference type="KEGG" id="bpg:Bathy14g01630"/>
<dbReference type="Proteomes" id="UP000198341">
    <property type="component" value="Chromosome 14"/>
</dbReference>
<organism evidence="2 3">
    <name type="scientific">Bathycoccus prasinos</name>
    <dbReference type="NCBI Taxonomy" id="41875"/>
    <lineage>
        <taxon>Eukaryota</taxon>
        <taxon>Viridiplantae</taxon>
        <taxon>Chlorophyta</taxon>
        <taxon>Mamiellophyceae</taxon>
        <taxon>Mamiellales</taxon>
        <taxon>Bathycoccaceae</taxon>
        <taxon>Bathycoccus</taxon>
    </lineage>
</organism>
<evidence type="ECO:0000313" key="3">
    <source>
        <dbReference type="Proteomes" id="UP000198341"/>
    </source>
</evidence>
<gene>
    <name evidence="2" type="ordered locus">Bathy14g01630</name>
</gene>
<dbReference type="RefSeq" id="XP_007509330.1">
    <property type="nucleotide sequence ID" value="XM_007509268.1"/>
</dbReference>
<keyword evidence="3" id="KW-1185">Reference proteome</keyword>
<accession>K8ENI3</accession>
<protein>
    <submittedName>
        <fullName evidence="2">Uncharacterized protein</fullName>
    </submittedName>
</protein>
<dbReference type="GeneID" id="19011890"/>
<proteinExistence type="predicted"/>
<sequence length="98" mass="10535">MFAVCYLSTILCSVWMLSGIPCHACYAPDVINTAVAKYGVTEEVECCPVYYCCGPCSTCRAHREVDARIKLGVTPVGSQITIAQPVVMTAPTPVFANK</sequence>
<evidence type="ECO:0000313" key="2">
    <source>
        <dbReference type="EMBL" id="CCO19787.1"/>
    </source>
</evidence>
<dbReference type="AlphaFoldDB" id="K8ENI3"/>
<evidence type="ECO:0000256" key="1">
    <source>
        <dbReference type="SAM" id="SignalP"/>
    </source>
</evidence>
<name>K8ENI3_9CHLO</name>
<feature type="signal peptide" evidence="1">
    <location>
        <begin position="1"/>
        <end position="19"/>
    </location>
</feature>
<dbReference type="EMBL" id="FO082265">
    <property type="protein sequence ID" value="CCO19787.1"/>
    <property type="molecule type" value="Genomic_DNA"/>
</dbReference>
<feature type="chain" id="PRO_5003917314" evidence="1">
    <location>
        <begin position="20"/>
        <end position="98"/>
    </location>
</feature>